<dbReference type="Pfam" id="PF06821">
    <property type="entry name" value="Ser_hydrolase"/>
    <property type="match status" value="1"/>
</dbReference>
<organism evidence="1 2">
    <name type="scientific">Komagataeibacter saccharivorans</name>
    <dbReference type="NCBI Taxonomy" id="265959"/>
    <lineage>
        <taxon>Bacteria</taxon>
        <taxon>Pseudomonadati</taxon>
        <taxon>Pseudomonadota</taxon>
        <taxon>Alphaproteobacteria</taxon>
        <taxon>Acetobacterales</taxon>
        <taxon>Acetobacteraceae</taxon>
        <taxon>Komagataeibacter</taxon>
    </lineage>
</organism>
<dbReference type="SUPFAM" id="SSF53474">
    <property type="entry name" value="alpha/beta-Hydrolases"/>
    <property type="match status" value="1"/>
</dbReference>
<dbReference type="EMBL" id="CP023037">
    <property type="protein sequence ID" value="AXY23916.1"/>
    <property type="molecule type" value="Genomic_DNA"/>
</dbReference>
<accession>A0A347WGC3</accession>
<reference evidence="1 2" key="1">
    <citation type="submission" date="2017-08" db="EMBL/GenBank/DDBJ databases">
        <title>Complete genome sequence of Gluconacetobacter saccharivorans CV1 isolated from Fermented Vinegar.</title>
        <authorList>
            <person name="Kim S.-Y."/>
        </authorList>
    </citation>
    <scope>NUCLEOTIDE SEQUENCE [LARGE SCALE GENOMIC DNA]</scope>
    <source>
        <strain evidence="1 2">CV1</strain>
        <plasmid evidence="1 2">unnamed1</plasmid>
    </source>
</reference>
<dbReference type="GO" id="GO:0016787">
    <property type="term" value="F:hydrolase activity"/>
    <property type="evidence" value="ECO:0007669"/>
    <property type="project" value="UniProtKB-KW"/>
</dbReference>
<dbReference type="Gene3D" id="3.40.50.1820">
    <property type="entry name" value="alpha/beta hydrolase"/>
    <property type="match status" value="1"/>
</dbReference>
<name>A0A347WGC3_9PROT</name>
<evidence type="ECO:0000313" key="1">
    <source>
        <dbReference type="EMBL" id="AXY23916.1"/>
    </source>
</evidence>
<keyword evidence="1" id="KW-0378">Hydrolase</keyword>
<dbReference type="KEGG" id="ksc:CD178_03172"/>
<dbReference type="InterPro" id="IPR010662">
    <property type="entry name" value="RBBP9/YdeN"/>
</dbReference>
<keyword evidence="2" id="KW-1185">Reference proteome</keyword>
<gene>
    <name evidence="1" type="ORF">CD178_03172</name>
</gene>
<dbReference type="AlphaFoldDB" id="A0A347WGC3"/>
<keyword evidence="1" id="KW-0614">Plasmid</keyword>
<dbReference type="InterPro" id="IPR029058">
    <property type="entry name" value="AB_hydrolase_fold"/>
</dbReference>
<dbReference type="Proteomes" id="UP000264120">
    <property type="component" value="Plasmid unnamed1"/>
</dbReference>
<evidence type="ECO:0000313" key="2">
    <source>
        <dbReference type="Proteomes" id="UP000264120"/>
    </source>
</evidence>
<geneLocation type="plasmid" evidence="1 2">
    <name>unnamed1</name>
</geneLocation>
<proteinExistence type="predicted"/>
<protein>
    <submittedName>
        <fullName evidence="1">Alpha/beta hydrolase family protein</fullName>
    </submittedName>
</protein>
<dbReference type="RefSeq" id="WP_118963817.1">
    <property type="nucleotide sequence ID" value="NZ_CP023037.1"/>
</dbReference>
<dbReference type="OrthoDB" id="9804993at2"/>
<sequence>MELSSFRHDGPFIAHPPPSDARWDATAVAHGGHDTGRLIGQLRTLLAPYDVVIVPGLHNSAARHWQSRWQDLLDARRVAQDDWDHPGYESWVRGLEHTLSTCTRPVILIAHSLGSILVARWAAAQAGRTKVAGAFLVAPADIESPRAMAVEGMQDFLPLPEQPLPFPARIVASGDDEWLSSARARYLATKWHVPLLDAGQRGHIGNDAPLGIWPQGLAWLADLVHAIPAGHAPMDGHRAS</sequence>